<dbReference type="Proteomes" id="UP000192639">
    <property type="component" value="Unassembled WGS sequence"/>
</dbReference>
<dbReference type="AlphaFoldDB" id="A0A1Y1S7Y2"/>
<accession>A0A1Y1S7Y2</accession>
<organism evidence="1 2">
    <name type="scientific">Enterospora canceri</name>
    <dbReference type="NCBI Taxonomy" id="1081671"/>
    <lineage>
        <taxon>Eukaryota</taxon>
        <taxon>Fungi</taxon>
        <taxon>Fungi incertae sedis</taxon>
        <taxon>Microsporidia</taxon>
        <taxon>Enterocytozoonidae</taxon>
        <taxon>Enterospora</taxon>
    </lineage>
</organism>
<reference evidence="1 2" key="1">
    <citation type="journal article" date="2017" name="Environ. Microbiol.">
        <title>Decay of the glycolytic pathway and adaptation to intranuclear parasitism within Enterocytozoonidae microsporidia.</title>
        <authorList>
            <person name="Wiredu Boakye D."/>
            <person name="Jaroenlak P."/>
            <person name="Prachumwat A."/>
            <person name="Williams T.A."/>
            <person name="Bateman K.S."/>
            <person name="Itsathitphaisarn O."/>
            <person name="Sritunyalucksana K."/>
            <person name="Paszkiewicz K.H."/>
            <person name="Moore K.A."/>
            <person name="Stentiford G.D."/>
            <person name="Williams B.A."/>
        </authorList>
    </citation>
    <scope>NUCLEOTIDE SEQUENCE [LARGE SCALE GENOMIC DNA]</scope>
    <source>
        <strain evidence="1 2">GB1</strain>
    </source>
</reference>
<protein>
    <recommendedName>
        <fullName evidence="3">PCI domain-containing protein</fullName>
    </recommendedName>
</protein>
<name>A0A1Y1S7Y2_9MICR</name>
<dbReference type="OrthoDB" id="1093at2759"/>
<keyword evidence="2" id="KW-1185">Reference proteome</keyword>
<sequence>MAEKQTELKDLEHVAKQMKWYEVGCILVANAGDEASLSHSFKYLSKMHHSTIADVTVALLRDNSSRDTKMLEKLVDFALASIGHTEIDPDKTNSVVRIQIAYAVRLVKEGDLRNVESKTIEFLKMPGLSQENRREAFFLAFCLYEKLENWDYAIRFALECDTSRLDIVSIAKYAVISRSFFNFSRIAKLPNFSRLSPEMRLLISSLIDGSFVHSTNPPQVPVLSEYTSLIKEKAFMVEIVSICQEHLVTKTVPFDQFIDAMNLSETNSLIYLLIKALGHRLVTGWIDSERRVFCFDTIMPRDLSEDEKSQMKQKFVSLRDRVRMAISIFS</sequence>
<proteinExistence type="predicted"/>
<evidence type="ECO:0000313" key="1">
    <source>
        <dbReference type="EMBL" id="ORD94557.1"/>
    </source>
</evidence>
<evidence type="ECO:0008006" key="3">
    <source>
        <dbReference type="Google" id="ProtNLM"/>
    </source>
</evidence>
<dbReference type="VEuPathDB" id="MicrosporidiaDB:ECANGB1_549"/>
<comment type="caution">
    <text evidence="1">The sequence shown here is derived from an EMBL/GenBank/DDBJ whole genome shotgun (WGS) entry which is preliminary data.</text>
</comment>
<gene>
    <name evidence="1" type="ORF">ECANGB1_549</name>
</gene>
<evidence type="ECO:0000313" key="2">
    <source>
        <dbReference type="Proteomes" id="UP000192639"/>
    </source>
</evidence>
<dbReference type="EMBL" id="LWDP01000016">
    <property type="protein sequence ID" value="ORD94557.1"/>
    <property type="molecule type" value="Genomic_DNA"/>
</dbReference>